<proteinExistence type="predicted"/>
<keyword evidence="1" id="KW-0812">Transmembrane</keyword>
<organism evidence="2 3">
    <name type="scientific">Spiroplasma ixodetis</name>
    <dbReference type="NCBI Taxonomy" id="2141"/>
    <lineage>
        <taxon>Bacteria</taxon>
        <taxon>Bacillati</taxon>
        <taxon>Mycoplasmatota</taxon>
        <taxon>Mollicutes</taxon>
        <taxon>Entomoplasmatales</taxon>
        <taxon>Spiroplasmataceae</taxon>
        <taxon>Spiroplasma</taxon>
    </lineage>
</organism>
<evidence type="ECO:0008006" key="4">
    <source>
        <dbReference type="Google" id="ProtNLM"/>
    </source>
</evidence>
<dbReference type="RefSeq" id="WP_281749095.1">
    <property type="nucleotide sequence ID" value="NZ_AP026933.1"/>
</dbReference>
<dbReference type="EMBL" id="AP026933">
    <property type="protein sequence ID" value="BDT02901.1"/>
    <property type="molecule type" value="Genomic_DNA"/>
</dbReference>
<sequence length="358" mass="40483">MIFINVSPLLWDIIIFAIIIFGIVTGFFIGGRALIFISAGNLLSIGLMLAFKPMLINSFKNMVSPWFSDLSGSFASFKNLLTDNIGFLIYAIVWIIGINILFWIIYIILYFVLFNKNKIEHKAINATAGILINFIRMSILGSIVIIMMGTSVFGNKSLSYGVIKNEIPTTSVTHKIFTSIDNNLPFLNVNVADINNVIDLYQNSETLKQSINELKNNTTYEECYSTVEKLKMIGILRVDETDKIANALKEMESTGDIIANKKIIIDLLQQHGVDNFLDVNYMVSVFNAYANILNLYSEVVQIFDDNLKDMPIIDTTLPQNMGRYNLLKPKISAFTNSIKDVIVREHIIQNLKNIYNPF</sequence>
<gene>
    <name evidence="2" type="ORF">SHM_05470</name>
</gene>
<accession>A0ABN6SZD4</accession>
<feature type="transmembrane region" description="Helical" evidence="1">
    <location>
        <begin position="9"/>
        <end position="28"/>
    </location>
</feature>
<evidence type="ECO:0000313" key="2">
    <source>
        <dbReference type="EMBL" id="BDT02901.1"/>
    </source>
</evidence>
<keyword evidence="1" id="KW-1133">Transmembrane helix</keyword>
<feature type="transmembrane region" description="Helical" evidence="1">
    <location>
        <begin position="87"/>
        <end position="113"/>
    </location>
</feature>
<feature type="transmembrane region" description="Helical" evidence="1">
    <location>
        <begin position="134"/>
        <end position="154"/>
    </location>
</feature>
<dbReference type="Proteomes" id="UP001163387">
    <property type="component" value="Chromosome"/>
</dbReference>
<protein>
    <recommendedName>
        <fullName evidence="4">Colicin V production protein</fullName>
    </recommendedName>
</protein>
<evidence type="ECO:0000313" key="3">
    <source>
        <dbReference type="Proteomes" id="UP001163387"/>
    </source>
</evidence>
<reference evidence="2 3" key="1">
    <citation type="journal article" date="2022" name="Front. Microbiol.">
        <title>Male-killing mechanisms vary between Spiroplasma species.</title>
        <authorList>
            <person name="Arai H."/>
            <person name="Inoue M."/>
            <person name="Kageyama D."/>
        </authorList>
    </citation>
    <scope>NUCLEOTIDE SEQUENCE [LARGE SCALE GENOMIC DNA]</scope>
    <source>
        <strain evidence="3">sHm</strain>
    </source>
</reference>
<name>A0ABN6SZD4_9MOLU</name>
<keyword evidence="1" id="KW-0472">Membrane</keyword>
<feature type="transmembrane region" description="Helical" evidence="1">
    <location>
        <begin position="34"/>
        <end position="51"/>
    </location>
</feature>
<evidence type="ECO:0000256" key="1">
    <source>
        <dbReference type="SAM" id="Phobius"/>
    </source>
</evidence>
<keyword evidence="3" id="KW-1185">Reference proteome</keyword>